<dbReference type="SUPFAM" id="SSF47384">
    <property type="entry name" value="Homodimeric domain of signal transducing histidine kinase"/>
    <property type="match status" value="1"/>
</dbReference>
<keyword evidence="6" id="KW-0067">ATP-binding</keyword>
<evidence type="ECO:0000259" key="8">
    <source>
        <dbReference type="PROSITE" id="PS50109"/>
    </source>
</evidence>
<comment type="catalytic activity">
    <reaction evidence="1">
        <text>ATP + protein L-histidine = ADP + protein N-phospho-L-histidine.</text>
        <dbReference type="EC" id="2.7.13.3"/>
    </reaction>
</comment>
<dbReference type="SUPFAM" id="SSF55874">
    <property type="entry name" value="ATPase domain of HSP90 chaperone/DNA topoisomerase II/histidine kinase"/>
    <property type="match status" value="1"/>
</dbReference>
<dbReference type="GO" id="GO:0016301">
    <property type="term" value="F:kinase activity"/>
    <property type="evidence" value="ECO:0007669"/>
    <property type="project" value="UniProtKB-KW"/>
</dbReference>
<feature type="domain" description="Histidine kinase" evidence="8">
    <location>
        <begin position="86"/>
        <end position="302"/>
    </location>
</feature>
<keyword evidence="4" id="KW-0547">Nucleotide-binding</keyword>
<dbReference type="Pfam" id="PF02518">
    <property type="entry name" value="HATPase_c"/>
    <property type="match status" value="1"/>
</dbReference>
<dbReference type="PANTHER" id="PTHR43065">
    <property type="entry name" value="SENSOR HISTIDINE KINASE"/>
    <property type="match status" value="1"/>
</dbReference>
<dbReference type="Proteomes" id="UP000635278">
    <property type="component" value="Unassembled WGS sequence"/>
</dbReference>
<dbReference type="EMBL" id="WOTB01000071">
    <property type="protein sequence ID" value="NHN86918.1"/>
    <property type="molecule type" value="Genomic_DNA"/>
</dbReference>
<gene>
    <name evidence="9" type="ORF">GOB93_20395</name>
</gene>
<evidence type="ECO:0000256" key="6">
    <source>
        <dbReference type="ARBA" id="ARBA00022840"/>
    </source>
</evidence>
<keyword evidence="10" id="KW-1185">Reference proteome</keyword>
<evidence type="ECO:0000256" key="7">
    <source>
        <dbReference type="ARBA" id="ARBA00023012"/>
    </source>
</evidence>
<evidence type="ECO:0000256" key="2">
    <source>
        <dbReference type="ARBA" id="ARBA00012438"/>
    </source>
</evidence>
<dbReference type="InterPro" id="IPR005467">
    <property type="entry name" value="His_kinase_dom"/>
</dbReference>
<protein>
    <recommendedName>
        <fullName evidence="2">histidine kinase</fullName>
        <ecNumber evidence="2">2.7.13.3</ecNumber>
    </recommendedName>
</protein>
<dbReference type="InterPro" id="IPR036097">
    <property type="entry name" value="HisK_dim/P_sf"/>
</dbReference>
<sequence length="302" mass="33134">MHVANRAARRLFSTNDCLRPEQSVALETEDRLVRLTPCAGGAPGIYFLSTVRTSGSGGIRQLLVLTDIETELNEADARTLRDLLSVLSHEIMNSLTPIVSLAETAHDLASRPDAAQSREMLAEALDTILRRARGIDRFVQGYRALARLPPPERKPTRLAELLATVVALFETRWGEHVRLKVNFPPSHLTARLDAEQIEQALLNLLNNAADAALERTHDIVPTVWLEAMGTSEKTVFAVRDNGVGVAEADRDSIFQPFFTLKRNGSGIGLTLTRQIALAHGGSLTLELGELTASWKTSFILTL</sequence>
<evidence type="ECO:0000313" key="10">
    <source>
        <dbReference type="Proteomes" id="UP000635278"/>
    </source>
</evidence>
<evidence type="ECO:0000313" key="9">
    <source>
        <dbReference type="EMBL" id="NHN86918.1"/>
    </source>
</evidence>
<name>A0ABX0JTU2_9PROT</name>
<dbReference type="PRINTS" id="PR00344">
    <property type="entry name" value="BCTRLSENSOR"/>
</dbReference>
<dbReference type="Gene3D" id="1.10.287.130">
    <property type="match status" value="1"/>
</dbReference>
<keyword evidence="5 9" id="KW-0418">Kinase</keyword>
<evidence type="ECO:0000256" key="1">
    <source>
        <dbReference type="ARBA" id="ARBA00000085"/>
    </source>
</evidence>
<dbReference type="InterPro" id="IPR004358">
    <property type="entry name" value="Sig_transdc_His_kin-like_C"/>
</dbReference>
<evidence type="ECO:0000256" key="5">
    <source>
        <dbReference type="ARBA" id="ARBA00022777"/>
    </source>
</evidence>
<dbReference type="InterPro" id="IPR003594">
    <property type="entry name" value="HATPase_dom"/>
</dbReference>
<evidence type="ECO:0000256" key="3">
    <source>
        <dbReference type="ARBA" id="ARBA00022679"/>
    </source>
</evidence>
<evidence type="ECO:0000256" key="4">
    <source>
        <dbReference type="ARBA" id="ARBA00022741"/>
    </source>
</evidence>
<dbReference type="PANTHER" id="PTHR43065:SF46">
    <property type="entry name" value="C4-DICARBOXYLATE TRANSPORT SENSOR PROTEIN DCTB"/>
    <property type="match status" value="1"/>
</dbReference>
<reference evidence="9 10" key="1">
    <citation type="journal article" date="2020" name="Int. J. Syst. Evol. Microbiol.">
        <title>Novel acetic acid bacteria from cider fermentations: Acetobacter conturbans sp. nov. and Acetobacter fallax sp. nov.</title>
        <authorList>
            <person name="Sombolestani A.S."/>
            <person name="Cleenwerck I."/>
            <person name="Cnockaert M."/>
            <person name="Borremans W."/>
            <person name="Wieme A.D."/>
            <person name="De Vuyst L."/>
            <person name="Vandamme P."/>
        </authorList>
    </citation>
    <scope>NUCLEOTIDE SEQUENCE [LARGE SCALE GENOMIC DNA]</scope>
    <source>
        <strain evidence="9 10">LMG 30640</strain>
    </source>
</reference>
<comment type="caution">
    <text evidence="9">The sequence shown here is derived from an EMBL/GenBank/DDBJ whole genome shotgun (WGS) entry which is preliminary data.</text>
</comment>
<keyword evidence="7" id="KW-0902">Two-component regulatory system</keyword>
<accession>A0ABX0JTU2</accession>
<dbReference type="SMART" id="SM00387">
    <property type="entry name" value="HATPase_c"/>
    <property type="match status" value="1"/>
</dbReference>
<keyword evidence="3" id="KW-0808">Transferase</keyword>
<dbReference type="PROSITE" id="PS50109">
    <property type="entry name" value="HIS_KIN"/>
    <property type="match status" value="1"/>
</dbReference>
<dbReference type="EC" id="2.7.13.3" evidence="2"/>
<proteinExistence type="predicted"/>
<dbReference type="Gene3D" id="3.30.565.10">
    <property type="entry name" value="Histidine kinase-like ATPase, C-terminal domain"/>
    <property type="match status" value="1"/>
</dbReference>
<organism evidence="9 10">
    <name type="scientific">Acetobacter musti</name>
    <dbReference type="NCBI Taxonomy" id="864732"/>
    <lineage>
        <taxon>Bacteria</taxon>
        <taxon>Pseudomonadati</taxon>
        <taxon>Pseudomonadota</taxon>
        <taxon>Alphaproteobacteria</taxon>
        <taxon>Acetobacterales</taxon>
        <taxon>Acetobacteraceae</taxon>
        <taxon>Acetobacter</taxon>
    </lineage>
</organism>
<dbReference type="InterPro" id="IPR036890">
    <property type="entry name" value="HATPase_C_sf"/>
</dbReference>